<organism evidence="8 9">
    <name type="scientific">Actinocorallia aurantiaca</name>
    <dbReference type="NCBI Taxonomy" id="46204"/>
    <lineage>
        <taxon>Bacteria</taxon>
        <taxon>Bacillati</taxon>
        <taxon>Actinomycetota</taxon>
        <taxon>Actinomycetes</taxon>
        <taxon>Streptosporangiales</taxon>
        <taxon>Thermomonosporaceae</taxon>
        <taxon>Actinocorallia</taxon>
    </lineage>
</organism>
<comment type="caution">
    <text evidence="8">The sequence shown here is derived from an EMBL/GenBank/DDBJ whole genome shotgun (WGS) entry which is preliminary data.</text>
</comment>
<name>A0ABN3U9V0_9ACTN</name>
<comment type="subcellular location">
    <subcellularLocation>
        <location evidence="1">Cell membrane</location>
        <topology evidence="1">Multi-pass membrane protein</topology>
    </subcellularLocation>
</comment>
<evidence type="ECO:0000256" key="1">
    <source>
        <dbReference type="ARBA" id="ARBA00004651"/>
    </source>
</evidence>
<evidence type="ECO:0000256" key="2">
    <source>
        <dbReference type="ARBA" id="ARBA00022475"/>
    </source>
</evidence>
<dbReference type="EMBL" id="BAAATZ010000012">
    <property type="protein sequence ID" value="GAA2727105.1"/>
    <property type="molecule type" value="Genomic_DNA"/>
</dbReference>
<accession>A0ABN3U9V0</accession>
<keyword evidence="5 6" id="KW-0472">Membrane</keyword>
<evidence type="ECO:0000256" key="4">
    <source>
        <dbReference type="ARBA" id="ARBA00022989"/>
    </source>
</evidence>
<dbReference type="InterPro" id="IPR018076">
    <property type="entry name" value="T2SS_GspF_dom"/>
</dbReference>
<feature type="transmembrane region" description="Helical" evidence="6">
    <location>
        <begin position="268"/>
        <end position="297"/>
    </location>
</feature>
<keyword evidence="4 6" id="KW-1133">Transmembrane helix</keyword>
<feature type="domain" description="Type II secretion system protein GspF" evidence="7">
    <location>
        <begin position="164"/>
        <end position="289"/>
    </location>
</feature>
<evidence type="ECO:0000256" key="5">
    <source>
        <dbReference type="ARBA" id="ARBA00023136"/>
    </source>
</evidence>
<reference evidence="8 9" key="1">
    <citation type="journal article" date="2019" name="Int. J. Syst. Evol. Microbiol.">
        <title>The Global Catalogue of Microorganisms (GCM) 10K type strain sequencing project: providing services to taxonomists for standard genome sequencing and annotation.</title>
        <authorList>
            <consortium name="The Broad Institute Genomics Platform"/>
            <consortium name="The Broad Institute Genome Sequencing Center for Infectious Disease"/>
            <person name="Wu L."/>
            <person name="Ma J."/>
        </authorList>
    </citation>
    <scope>NUCLEOTIDE SEQUENCE [LARGE SCALE GENOMIC DNA]</scope>
    <source>
        <strain evidence="8 9">JCM 8201</strain>
    </source>
</reference>
<proteinExistence type="predicted"/>
<dbReference type="Pfam" id="PF00482">
    <property type="entry name" value="T2SSF"/>
    <property type="match status" value="1"/>
</dbReference>
<dbReference type="PANTHER" id="PTHR35007">
    <property type="entry name" value="INTEGRAL MEMBRANE PROTEIN-RELATED"/>
    <property type="match status" value="1"/>
</dbReference>
<evidence type="ECO:0000256" key="6">
    <source>
        <dbReference type="SAM" id="Phobius"/>
    </source>
</evidence>
<feature type="transmembrane region" description="Helical" evidence="6">
    <location>
        <begin position="128"/>
        <end position="146"/>
    </location>
</feature>
<evidence type="ECO:0000313" key="9">
    <source>
        <dbReference type="Proteomes" id="UP001501842"/>
    </source>
</evidence>
<keyword evidence="3 6" id="KW-0812">Transmembrane</keyword>
<protein>
    <submittedName>
        <fullName evidence="8">Type II secretion system F family protein</fullName>
    </submittedName>
</protein>
<sequence>MGAGLLYGGLAGVFLGSVLLVLTLAPGRGDEKDGVAGAVRSIEHDYTGHGRPLAEGGAESSLMRRFRSLALRLSPAGVVGAMQERLDRAGNPGGWSPERLLSFKGFGLVAGAAVGLLFMLRAPGYGPLLVPGFGAAGFFVPDVLLYNQGLRRQEDIGQTLPDVLDLLVVSVESGLGFDAALARVGQNTRGPLSAELVRVMQEVQIGKSREEALRAMSHRSSVPELRTFVGALVQASDLGIPIGKVLREQAGEMRVKRRQRAEERAQKLAVKITIPVVFCLFPAIFLVLLGPGIIAYLSGSGLR</sequence>
<gene>
    <name evidence="8" type="ORF">GCM10010439_32120</name>
</gene>
<keyword evidence="9" id="KW-1185">Reference proteome</keyword>
<evidence type="ECO:0000259" key="7">
    <source>
        <dbReference type="Pfam" id="PF00482"/>
    </source>
</evidence>
<feature type="transmembrane region" description="Helical" evidence="6">
    <location>
        <begin position="6"/>
        <end position="25"/>
    </location>
</feature>
<dbReference type="RefSeq" id="WP_344451191.1">
    <property type="nucleotide sequence ID" value="NZ_BAAATZ010000012.1"/>
</dbReference>
<dbReference type="Proteomes" id="UP001501842">
    <property type="component" value="Unassembled WGS sequence"/>
</dbReference>
<evidence type="ECO:0000256" key="3">
    <source>
        <dbReference type="ARBA" id="ARBA00022692"/>
    </source>
</evidence>
<dbReference type="PANTHER" id="PTHR35007:SF2">
    <property type="entry name" value="PILUS ASSEMBLE PROTEIN"/>
    <property type="match status" value="1"/>
</dbReference>
<evidence type="ECO:0000313" key="8">
    <source>
        <dbReference type="EMBL" id="GAA2727105.1"/>
    </source>
</evidence>
<keyword evidence="2" id="KW-1003">Cell membrane</keyword>